<dbReference type="Gramene" id="CDY34532">
    <property type="protein sequence ID" value="CDY34532"/>
    <property type="gene ID" value="GSBRNA2T00056927001"/>
</dbReference>
<gene>
    <name evidence="1" type="primary">BnaA08g04870D</name>
    <name evidence="1" type="ORF">GSBRNA2T00056927001</name>
</gene>
<proteinExistence type="predicted"/>
<dbReference type="AlphaFoldDB" id="A0A078HA60"/>
<name>A0A078HA60_BRANA</name>
<keyword evidence="2" id="KW-1185">Reference proteome</keyword>
<sequence>MVSRIISLFHSTYIHGPPREMVILAWIRQRFTQQSGTKELTVTFIISEHSSITVDDQPATETQRFHSLEDFEANYGLTGDLLFIVKHDCLSLSHRLTTLSWDNFFHTYVDVVGNIKLSNGHQQRPITDSREHGQGPVEGYRGTRLLKIAVGSLTEVYKFISSYQSYFQSNIMLCIGSRFTVDQDGAGVT</sequence>
<organism evidence="1 2">
    <name type="scientific">Brassica napus</name>
    <name type="common">Rape</name>
    <dbReference type="NCBI Taxonomy" id="3708"/>
    <lineage>
        <taxon>Eukaryota</taxon>
        <taxon>Viridiplantae</taxon>
        <taxon>Streptophyta</taxon>
        <taxon>Embryophyta</taxon>
        <taxon>Tracheophyta</taxon>
        <taxon>Spermatophyta</taxon>
        <taxon>Magnoliopsida</taxon>
        <taxon>eudicotyledons</taxon>
        <taxon>Gunneridae</taxon>
        <taxon>Pentapetalae</taxon>
        <taxon>rosids</taxon>
        <taxon>malvids</taxon>
        <taxon>Brassicales</taxon>
        <taxon>Brassicaceae</taxon>
        <taxon>Brassiceae</taxon>
        <taxon>Brassica</taxon>
    </lineage>
</organism>
<dbReference type="Proteomes" id="UP000028999">
    <property type="component" value="Unassembled WGS sequence"/>
</dbReference>
<accession>A0A078HA60</accession>
<evidence type="ECO:0000313" key="2">
    <source>
        <dbReference type="Proteomes" id="UP000028999"/>
    </source>
</evidence>
<protein>
    <submittedName>
        <fullName evidence="1">BnaA08g04870D protein</fullName>
    </submittedName>
</protein>
<dbReference type="EMBL" id="LK032336">
    <property type="protein sequence ID" value="CDY34532.1"/>
    <property type="molecule type" value="Genomic_DNA"/>
</dbReference>
<dbReference type="OMA" id="TETQRFH"/>
<evidence type="ECO:0000313" key="1">
    <source>
        <dbReference type="EMBL" id="CDY34532.1"/>
    </source>
</evidence>
<reference evidence="1 2" key="1">
    <citation type="journal article" date="2014" name="Science">
        <title>Plant genetics. Early allopolyploid evolution in the post-Neolithic Brassica napus oilseed genome.</title>
        <authorList>
            <person name="Chalhoub B."/>
            <person name="Denoeud F."/>
            <person name="Liu S."/>
            <person name="Parkin I.A."/>
            <person name="Tang H."/>
            <person name="Wang X."/>
            <person name="Chiquet J."/>
            <person name="Belcram H."/>
            <person name="Tong C."/>
            <person name="Samans B."/>
            <person name="Correa M."/>
            <person name="Da Silva C."/>
            <person name="Just J."/>
            <person name="Falentin C."/>
            <person name="Koh C.S."/>
            <person name="Le Clainche I."/>
            <person name="Bernard M."/>
            <person name="Bento P."/>
            <person name="Noel B."/>
            <person name="Labadie K."/>
            <person name="Alberti A."/>
            <person name="Charles M."/>
            <person name="Arnaud D."/>
            <person name="Guo H."/>
            <person name="Daviaud C."/>
            <person name="Alamery S."/>
            <person name="Jabbari K."/>
            <person name="Zhao M."/>
            <person name="Edger P.P."/>
            <person name="Chelaifa H."/>
            <person name="Tack D."/>
            <person name="Lassalle G."/>
            <person name="Mestiri I."/>
            <person name="Schnel N."/>
            <person name="Le Paslier M.C."/>
            <person name="Fan G."/>
            <person name="Renault V."/>
            <person name="Bayer P.E."/>
            <person name="Golicz A.A."/>
            <person name="Manoli S."/>
            <person name="Lee T.H."/>
            <person name="Thi V.H."/>
            <person name="Chalabi S."/>
            <person name="Hu Q."/>
            <person name="Fan C."/>
            <person name="Tollenaere R."/>
            <person name="Lu Y."/>
            <person name="Battail C."/>
            <person name="Shen J."/>
            <person name="Sidebottom C.H."/>
            <person name="Wang X."/>
            <person name="Canaguier A."/>
            <person name="Chauveau A."/>
            <person name="Berard A."/>
            <person name="Deniot G."/>
            <person name="Guan M."/>
            <person name="Liu Z."/>
            <person name="Sun F."/>
            <person name="Lim Y.P."/>
            <person name="Lyons E."/>
            <person name="Town C.D."/>
            <person name="Bancroft I."/>
            <person name="Wang X."/>
            <person name="Meng J."/>
            <person name="Ma J."/>
            <person name="Pires J.C."/>
            <person name="King G.J."/>
            <person name="Brunel D."/>
            <person name="Delourme R."/>
            <person name="Renard M."/>
            <person name="Aury J.M."/>
            <person name="Adams K.L."/>
            <person name="Batley J."/>
            <person name="Snowdon R.J."/>
            <person name="Tost J."/>
            <person name="Edwards D."/>
            <person name="Zhou Y."/>
            <person name="Hua W."/>
            <person name="Sharpe A.G."/>
            <person name="Paterson A.H."/>
            <person name="Guan C."/>
            <person name="Wincker P."/>
        </authorList>
    </citation>
    <scope>NUCLEOTIDE SEQUENCE [LARGE SCALE GENOMIC DNA]</scope>
    <source>
        <strain evidence="2">cv. Darmor-bzh</strain>
    </source>
</reference>
<dbReference type="PaxDb" id="3708-A0A078HA60"/>